<evidence type="ECO:0008006" key="5">
    <source>
        <dbReference type="Google" id="ProtNLM"/>
    </source>
</evidence>
<evidence type="ECO:0000256" key="1">
    <source>
        <dbReference type="SAM" id="MobiDB-lite"/>
    </source>
</evidence>
<evidence type="ECO:0000256" key="2">
    <source>
        <dbReference type="SAM" id="Phobius"/>
    </source>
</evidence>
<dbReference type="OrthoDB" id="7502542at2"/>
<sequence length="188" mass="21812">MSPTMIVIIVVAVVVVLGLVAVLVRSQRRRHLRERFGPEYDRTVQDSSSRRAAERELAERERRHEQLDIRPLPDEAREQYRQQWSAIQERFVDEPGEAIAEADRLLTQVMTDRGYPTDGGHEQQVRDLSVEHARTLEHYRTARETLHGHEQDGADTEDLRRAMVHYRTVFADLLGTPEHVTRTEGEAR</sequence>
<dbReference type="AlphaFoldDB" id="A0A1I3U266"/>
<evidence type="ECO:0000313" key="3">
    <source>
        <dbReference type="EMBL" id="SFJ77015.1"/>
    </source>
</evidence>
<feature type="region of interest" description="Disordered" evidence="1">
    <location>
        <begin position="40"/>
        <end position="64"/>
    </location>
</feature>
<evidence type="ECO:0000313" key="4">
    <source>
        <dbReference type="Proteomes" id="UP000199025"/>
    </source>
</evidence>
<keyword evidence="2" id="KW-0472">Membrane</keyword>
<name>A0A1I3U266_9PSEU</name>
<dbReference type="Proteomes" id="UP000199025">
    <property type="component" value="Unassembled WGS sequence"/>
</dbReference>
<feature type="transmembrane region" description="Helical" evidence="2">
    <location>
        <begin position="6"/>
        <end position="24"/>
    </location>
</feature>
<dbReference type="STRING" id="115433.SAMN05421835_108204"/>
<keyword evidence="2" id="KW-0812">Transmembrane</keyword>
<proteinExistence type="predicted"/>
<reference evidence="3 4" key="1">
    <citation type="submission" date="2016-10" db="EMBL/GenBank/DDBJ databases">
        <authorList>
            <person name="de Groot N.N."/>
        </authorList>
    </citation>
    <scope>NUCLEOTIDE SEQUENCE [LARGE SCALE GENOMIC DNA]</scope>
    <source>
        <strain evidence="3 4">DSM 44468</strain>
    </source>
</reference>
<keyword evidence="4" id="KW-1185">Reference proteome</keyword>
<organism evidence="3 4">
    <name type="scientific">Amycolatopsis sacchari</name>
    <dbReference type="NCBI Taxonomy" id="115433"/>
    <lineage>
        <taxon>Bacteria</taxon>
        <taxon>Bacillati</taxon>
        <taxon>Actinomycetota</taxon>
        <taxon>Actinomycetes</taxon>
        <taxon>Pseudonocardiales</taxon>
        <taxon>Pseudonocardiaceae</taxon>
        <taxon>Amycolatopsis</taxon>
    </lineage>
</organism>
<accession>A0A1I3U266</accession>
<keyword evidence="2" id="KW-1133">Transmembrane helix</keyword>
<dbReference type="RefSeq" id="WP_091508235.1">
    <property type="nucleotide sequence ID" value="NZ_FORP01000008.1"/>
</dbReference>
<gene>
    <name evidence="3" type="ORF">SAMN05421835_108204</name>
</gene>
<dbReference type="EMBL" id="FORP01000008">
    <property type="protein sequence ID" value="SFJ77015.1"/>
    <property type="molecule type" value="Genomic_DNA"/>
</dbReference>
<protein>
    <recommendedName>
        <fullName evidence="5">Secreted protein</fullName>
    </recommendedName>
</protein>